<feature type="transmembrane region" description="Helical" evidence="6">
    <location>
        <begin position="258"/>
        <end position="287"/>
    </location>
</feature>
<dbReference type="RefSeq" id="WP_078980288.1">
    <property type="nucleotide sequence ID" value="NZ_MWQN01000002.1"/>
</dbReference>
<dbReference type="PANTHER" id="PTHR30287">
    <property type="entry name" value="MEMBRANE COMPONENT OF PREDICTED ABC SUPERFAMILY METABOLITE UPTAKE TRANSPORTER"/>
    <property type="match status" value="1"/>
</dbReference>
<feature type="domain" description="ABC3 transporter permease C-terminal" evidence="7">
    <location>
        <begin position="725"/>
        <end position="839"/>
    </location>
</feature>
<keyword evidence="3 6" id="KW-0812">Transmembrane</keyword>
<dbReference type="InterPro" id="IPR003838">
    <property type="entry name" value="ABC3_permease_C"/>
</dbReference>
<feature type="transmembrane region" description="Helical" evidence="6">
    <location>
        <begin position="357"/>
        <end position="380"/>
    </location>
</feature>
<evidence type="ECO:0000256" key="4">
    <source>
        <dbReference type="ARBA" id="ARBA00022989"/>
    </source>
</evidence>
<organism evidence="8 9">
    <name type="scientific">Embleya scabrispora</name>
    <dbReference type="NCBI Taxonomy" id="159449"/>
    <lineage>
        <taxon>Bacteria</taxon>
        <taxon>Bacillati</taxon>
        <taxon>Actinomycetota</taxon>
        <taxon>Actinomycetes</taxon>
        <taxon>Kitasatosporales</taxon>
        <taxon>Streptomycetaceae</taxon>
        <taxon>Embleya</taxon>
    </lineage>
</organism>
<protein>
    <recommendedName>
        <fullName evidence="7">ABC3 transporter permease C-terminal domain-containing protein</fullName>
    </recommendedName>
</protein>
<dbReference type="AlphaFoldDB" id="A0A1T3NQW0"/>
<feature type="transmembrane region" description="Helical" evidence="6">
    <location>
        <begin position="812"/>
        <end position="830"/>
    </location>
</feature>
<keyword evidence="2" id="KW-1003">Cell membrane</keyword>
<feature type="transmembrane region" description="Helical" evidence="6">
    <location>
        <begin position="20"/>
        <end position="40"/>
    </location>
</feature>
<keyword evidence="9" id="KW-1185">Reference proteome</keyword>
<evidence type="ECO:0000313" key="8">
    <source>
        <dbReference type="EMBL" id="OPC79082.1"/>
    </source>
</evidence>
<gene>
    <name evidence="8" type="ORF">B4N89_33840</name>
</gene>
<evidence type="ECO:0000256" key="5">
    <source>
        <dbReference type="ARBA" id="ARBA00023136"/>
    </source>
</evidence>
<evidence type="ECO:0000256" key="1">
    <source>
        <dbReference type="ARBA" id="ARBA00004651"/>
    </source>
</evidence>
<dbReference type="InterPro" id="IPR038766">
    <property type="entry name" value="Membrane_comp_ABC_pdt"/>
</dbReference>
<feature type="transmembrane region" description="Helical" evidence="6">
    <location>
        <begin position="485"/>
        <end position="508"/>
    </location>
</feature>
<dbReference type="Proteomes" id="UP000190037">
    <property type="component" value="Unassembled WGS sequence"/>
</dbReference>
<dbReference type="Pfam" id="PF02687">
    <property type="entry name" value="FtsX"/>
    <property type="match status" value="2"/>
</dbReference>
<evidence type="ECO:0000313" key="9">
    <source>
        <dbReference type="Proteomes" id="UP000190037"/>
    </source>
</evidence>
<dbReference type="EMBL" id="MWQN01000002">
    <property type="protein sequence ID" value="OPC79082.1"/>
    <property type="molecule type" value="Genomic_DNA"/>
</dbReference>
<reference evidence="8 9" key="1">
    <citation type="submission" date="2017-03" db="EMBL/GenBank/DDBJ databases">
        <title>Draft genome sequence of Streptomyces scabrisporus NF3, endophyte isolated from Amphipterygium adstringens.</title>
        <authorList>
            <person name="Vazquez M."/>
            <person name="Ceapa C.D."/>
            <person name="Rodriguez Luna D."/>
            <person name="Sanchez Esquivel S."/>
        </authorList>
    </citation>
    <scope>NUCLEOTIDE SEQUENCE [LARGE SCALE GENOMIC DNA]</scope>
    <source>
        <strain evidence="8 9">NF3</strain>
    </source>
</reference>
<dbReference type="GO" id="GO:0005886">
    <property type="term" value="C:plasma membrane"/>
    <property type="evidence" value="ECO:0007669"/>
    <property type="project" value="UniProtKB-SubCell"/>
</dbReference>
<comment type="subcellular location">
    <subcellularLocation>
        <location evidence="1">Cell membrane</location>
        <topology evidence="1">Multi-pass membrane protein</topology>
    </subcellularLocation>
</comment>
<evidence type="ECO:0000256" key="2">
    <source>
        <dbReference type="ARBA" id="ARBA00022475"/>
    </source>
</evidence>
<keyword evidence="5 6" id="KW-0472">Membrane</keyword>
<feature type="transmembrane region" description="Helical" evidence="6">
    <location>
        <begin position="434"/>
        <end position="464"/>
    </location>
</feature>
<comment type="caution">
    <text evidence="8">The sequence shown here is derived from an EMBL/GenBank/DDBJ whole genome shotgun (WGS) entry which is preliminary data.</text>
</comment>
<feature type="transmembrane region" description="Helical" evidence="6">
    <location>
        <begin position="315"/>
        <end position="337"/>
    </location>
</feature>
<evidence type="ECO:0000259" key="7">
    <source>
        <dbReference type="Pfam" id="PF02687"/>
    </source>
</evidence>
<dbReference type="OrthoDB" id="3223244at2"/>
<accession>A0A1T3NQW0</accession>
<proteinExistence type="predicted"/>
<sequence length="847" mass="86866">MGRPNGLARTSVRFRPASFAGSFVALLFAAMLVTMCGIFLESGIRAHVPAGRYADTPIVVAGPNSTSKTFGSGEDKENVKVALPERARVDAGLAARIAAVPGVATVLPDLTFPAQTPTAVLDAHPWSAARLAGTPHDGAAPRPGEVVLTTDAAHRIGAGASAGGTVRVTTPAGEVPLRVSAVLPGSGARLYVADTEAARLAGNPDKVTAFGVLLKDHTSTGKVAGELRKALKGTGAEVRTGDGRGEVEHPGLGTTKELLIAVGASFGGIVAAVAVFVVAGSTSLSVAQRRRDFALLRAVGATPWQIRRMIATETAMVSLLAGLIGVFPGTLLAHWWFDTMVGRGMIEDGVTLAVGPVPMLVAVGAGLLSALLAGLMAARASARTKPTEALGEAGVERARVGWVRLVLGLVALAGGGVLSAIAMKATGDQAVGAAGGVIMLFMLGVGLLGPLLAHLFVHASGFLLRLFGAPGRLAFDNARSNSRRLASAITPITLTVAFATTLMFMFAAQDHHSEKQSKAALTADRVIGGPGFPAGTTTEIARVPGVAAVTSVLTTNVVMAGSDDLQKYATQAVGGTDTDLARVLDLGVRSGSTDALRPGAAQPPGGAVAMDRFTADTVKARLGKPIEIRLGDGTRIKPTLVATYDRGLGTAAVTLPRATVEHHVDAALDTRLLVRLADRADPAAVDAALAKVAQAHPDTRVSDRAGYAAERNQDLETNKWTNQVMLVVLAGFATIAAVNTMIVSTAARRRELGLMRMIGSTRSQVRAVVRGEAALVGVIGLALGLTIAMITLVPFGKGAFGESTPYVPIPPLLGISAAALLLAPLSVAPITRRLLRVEPIDAVGAKE</sequence>
<feature type="domain" description="ABC3 transporter permease C-terminal" evidence="7">
    <location>
        <begin position="265"/>
        <end position="386"/>
    </location>
</feature>
<dbReference type="PANTHER" id="PTHR30287:SF1">
    <property type="entry name" value="INNER MEMBRANE PROTEIN"/>
    <property type="match status" value="1"/>
</dbReference>
<feature type="transmembrane region" description="Helical" evidence="6">
    <location>
        <begin position="401"/>
        <end position="422"/>
    </location>
</feature>
<evidence type="ECO:0000256" key="6">
    <source>
        <dbReference type="SAM" id="Phobius"/>
    </source>
</evidence>
<feature type="transmembrane region" description="Helical" evidence="6">
    <location>
        <begin position="724"/>
        <end position="747"/>
    </location>
</feature>
<feature type="transmembrane region" description="Helical" evidence="6">
    <location>
        <begin position="768"/>
        <end position="792"/>
    </location>
</feature>
<dbReference type="STRING" id="159449.B4N89_33840"/>
<name>A0A1T3NQW0_9ACTN</name>
<keyword evidence="4 6" id="KW-1133">Transmembrane helix</keyword>
<evidence type="ECO:0000256" key="3">
    <source>
        <dbReference type="ARBA" id="ARBA00022692"/>
    </source>
</evidence>